<protein>
    <submittedName>
        <fullName evidence="2">Uncharacterized protein</fullName>
    </submittedName>
</protein>
<dbReference type="Proteomes" id="UP001175001">
    <property type="component" value="Unassembled WGS sequence"/>
</dbReference>
<dbReference type="AlphaFoldDB" id="A0AA39Z6B6"/>
<dbReference type="EMBL" id="JAUJDW010000001">
    <property type="protein sequence ID" value="KAK0664989.1"/>
    <property type="molecule type" value="Genomic_DNA"/>
</dbReference>
<comment type="caution">
    <text evidence="2">The sequence shown here is derived from an EMBL/GenBank/DDBJ whole genome shotgun (WGS) entry which is preliminary data.</text>
</comment>
<feature type="compositionally biased region" description="Low complexity" evidence="1">
    <location>
        <begin position="288"/>
        <end position="300"/>
    </location>
</feature>
<feature type="region of interest" description="Disordered" evidence="1">
    <location>
        <begin position="255"/>
        <end position="323"/>
    </location>
</feature>
<evidence type="ECO:0000313" key="2">
    <source>
        <dbReference type="EMBL" id="KAK0664989.1"/>
    </source>
</evidence>
<organism evidence="2 3">
    <name type="scientific">Lasiodiplodia hormozganensis</name>
    <dbReference type="NCBI Taxonomy" id="869390"/>
    <lineage>
        <taxon>Eukaryota</taxon>
        <taxon>Fungi</taxon>
        <taxon>Dikarya</taxon>
        <taxon>Ascomycota</taxon>
        <taxon>Pezizomycotina</taxon>
        <taxon>Dothideomycetes</taxon>
        <taxon>Dothideomycetes incertae sedis</taxon>
        <taxon>Botryosphaeriales</taxon>
        <taxon>Botryosphaeriaceae</taxon>
        <taxon>Lasiodiplodia</taxon>
    </lineage>
</organism>
<sequence>MEPERNRWLGIKGEFSSRRIRSSRSIERLRNTTVNLLRRVSDGFRRASTPRSRRTFIPNVPDFSRDDISEWWRSSLNNGTANEPAIQAQENVVSPAGSATDLSPTTISTTSTPPEVCLWVSSVPIYQELRWILHSGVQVNTHLLRIASCLRRAIRHLYDVPEEEYPNLQLPVGATGQKQCRMRTTASTYPRGSKGLKKRGDPDVPRTRWIPNGIELAPIDPQVFRLRGCFFPAPSKLRYIQTLSYDEEPKNVGKSYQNLSAADPSEQSATLQSVAGEEPTDYYGPARDYSGGVSSSSDSETGSEDDSEGAEGAQAVVDGIAAH</sequence>
<evidence type="ECO:0000313" key="3">
    <source>
        <dbReference type="Proteomes" id="UP001175001"/>
    </source>
</evidence>
<feature type="compositionally biased region" description="Polar residues" evidence="1">
    <location>
        <begin position="255"/>
        <end position="273"/>
    </location>
</feature>
<reference evidence="2" key="1">
    <citation type="submission" date="2023-06" db="EMBL/GenBank/DDBJ databases">
        <title>Multi-omics analyses reveal the molecular pathogenesis toolkit of Lasiodiplodia hormozganensis, a cross-kingdom pathogen.</title>
        <authorList>
            <person name="Felix C."/>
            <person name="Meneses R."/>
            <person name="Goncalves M.F.M."/>
            <person name="Tilleman L."/>
            <person name="Duarte A.S."/>
            <person name="Jorrin-Novo J.V."/>
            <person name="Van De Peer Y."/>
            <person name="Deforce D."/>
            <person name="Van Nieuwerburgh F."/>
            <person name="Esteves A.C."/>
            <person name="Alves A."/>
        </authorList>
    </citation>
    <scope>NUCLEOTIDE SEQUENCE</scope>
    <source>
        <strain evidence="2">CBS 339.90</strain>
    </source>
</reference>
<evidence type="ECO:0000256" key="1">
    <source>
        <dbReference type="SAM" id="MobiDB-lite"/>
    </source>
</evidence>
<keyword evidence="3" id="KW-1185">Reference proteome</keyword>
<accession>A0AA39Z6B6</accession>
<name>A0AA39Z6B6_9PEZI</name>
<gene>
    <name evidence="2" type="ORF">DIS24_g407</name>
</gene>
<proteinExistence type="predicted"/>